<dbReference type="InterPro" id="IPR036881">
    <property type="entry name" value="Glyco_hydro_3_C_sf"/>
</dbReference>
<evidence type="ECO:0000256" key="2">
    <source>
        <dbReference type="ARBA" id="ARBA00005336"/>
    </source>
</evidence>
<protein>
    <recommendedName>
        <fullName evidence="3">beta-glucosidase</fullName>
        <ecNumber evidence="3">3.2.1.21</ecNumber>
    </recommendedName>
</protein>
<sequence length="700" mass="77591">MTLEEKIGQTVLFSSGWDVTGPTLNDNYLKYVKEGLCGNIFNAHTVKYNKRLQKIAVEETRLGIPLLFGYDVIHGHKTIFPLSLGEASSWDMTAIEKSARISAIEASASGLNWTFAPMCDISRDPRWGRISEGAGEDVYLAKKIAAARVHGFQGKDLSAPNTIMACVKHFAAYGAPQGGRDYNTVDMSDRVLRETYLPPYKAAIDAGAATVMTSFNELDGVPSSGNHYLLTDILRNEWGFNGFVVTDYTSINEMVDHGIVADEKEAGELAMNAGVDMDMQGSVYLDHLKELIREGKVDEKRVEEAARRVLKMKFYLGLFDDPYRYLDEKREKEMIYNPDHLKASLDVAKKSMVLLQNDGTLPLSGNKKIAIIGPHAKATVNLLGSWRASGGWDFVTSPFDAIKKYNKNLLYAKGCSFNGNDKKGFAEAVSAAKKSDVVLVFLGAPENWSGEAASRTSIELPQIQTDLLKAVRKTGKPIVLVLMNGRPLALEREVKISNSILEAWYPGTEGGFAIADVLFGKYNPSGKLPVTFPRVTGQIPIYYDMKNTGRPYSANSTEQRYVSRYLFTPNTPLFAFGHGLSYSHFTYSNLKLSAQEITKDQKLEVSVQIKNDSKVDGEETVQLYIRDLVGSVTRPVKQLKGFQKVLLKAGETKTINFILSNDDLKFYRKDMSWGSEPGKFNVFVGGASDSVLEESFLLKD</sequence>
<keyword evidence="10" id="KW-1185">Reference proteome</keyword>
<evidence type="ECO:0000256" key="7">
    <source>
        <dbReference type="RuleBase" id="RU361161"/>
    </source>
</evidence>
<dbReference type="EMBL" id="RJJX01000010">
    <property type="protein sequence ID" value="RUT78298.1"/>
    <property type="molecule type" value="Genomic_DNA"/>
</dbReference>
<reference evidence="9 10" key="1">
    <citation type="submission" date="2018-11" db="EMBL/GenBank/DDBJ databases">
        <title>Parancylomarina longa gen. nov., sp. nov., isolated from sediments of southern Okinawa.</title>
        <authorList>
            <person name="Fu T."/>
        </authorList>
    </citation>
    <scope>NUCLEOTIDE SEQUENCE [LARGE SCALE GENOMIC DNA]</scope>
    <source>
        <strain evidence="9 10">T3-2 S1-C</strain>
    </source>
</reference>
<organism evidence="9 10">
    <name type="scientific">Ancylomarina longa</name>
    <dbReference type="NCBI Taxonomy" id="2487017"/>
    <lineage>
        <taxon>Bacteria</taxon>
        <taxon>Pseudomonadati</taxon>
        <taxon>Bacteroidota</taxon>
        <taxon>Bacteroidia</taxon>
        <taxon>Marinilabiliales</taxon>
        <taxon>Marinifilaceae</taxon>
        <taxon>Ancylomarina</taxon>
    </lineage>
</organism>
<keyword evidence="4" id="KW-0732">Signal</keyword>
<keyword evidence="5 7" id="KW-0378">Hydrolase</keyword>
<comment type="caution">
    <text evidence="9">The sequence shown here is derived from an EMBL/GenBank/DDBJ whole genome shotgun (WGS) entry which is preliminary data.</text>
</comment>
<dbReference type="InterPro" id="IPR013783">
    <property type="entry name" value="Ig-like_fold"/>
</dbReference>
<evidence type="ECO:0000256" key="1">
    <source>
        <dbReference type="ARBA" id="ARBA00000448"/>
    </source>
</evidence>
<dbReference type="InterPro" id="IPR017853">
    <property type="entry name" value="GH"/>
</dbReference>
<dbReference type="GO" id="GO:0009251">
    <property type="term" value="P:glucan catabolic process"/>
    <property type="evidence" value="ECO:0007669"/>
    <property type="project" value="TreeGrafter"/>
</dbReference>
<dbReference type="SUPFAM" id="SSF52279">
    <property type="entry name" value="Beta-D-glucan exohydrolase, C-terminal domain"/>
    <property type="match status" value="1"/>
</dbReference>
<dbReference type="Pfam" id="PF00933">
    <property type="entry name" value="Glyco_hydro_3"/>
    <property type="match status" value="1"/>
</dbReference>
<dbReference type="PROSITE" id="PS00775">
    <property type="entry name" value="GLYCOSYL_HYDROL_F3"/>
    <property type="match status" value="1"/>
</dbReference>
<dbReference type="OrthoDB" id="9805821at2"/>
<dbReference type="Pfam" id="PF01915">
    <property type="entry name" value="Glyco_hydro_3_C"/>
    <property type="match status" value="1"/>
</dbReference>
<dbReference type="FunFam" id="3.40.50.1700:FF:000009">
    <property type="entry name" value="Periplasmic beta-glucosidase"/>
    <property type="match status" value="1"/>
</dbReference>
<dbReference type="SUPFAM" id="SSF51445">
    <property type="entry name" value="(Trans)glycosidases"/>
    <property type="match status" value="1"/>
</dbReference>
<dbReference type="FunFam" id="3.20.20.300:FF:000005">
    <property type="entry name" value="Periplasmic beta-glucosidase"/>
    <property type="match status" value="1"/>
</dbReference>
<dbReference type="InterPro" id="IPR051915">
    <property type="entry name" value="Cellulose_Degrad_GH3"/>
</dbReference>
<dbReference type="SMART" id="SM01217">
    <property type="entry name" value="Fn3_like"/>
    <property type="match status" value="1"/>
</dbReference>
<dbReference type="Proteomes" id="UP000282985">
    <property type="component" value="Unassembled WGS sequence"/>
</dbReference>
<proteinExistence type="inferred from homology"/>
<comment type="similarity">
    <text evidence="2 7">Belongs to the glycosyl hydrolase 3 family.</text>
</comment>
<accession>A0A434AV03</accession>
<dbReference type="InterPro" id="IPR019800">
    <property type="entry name" value="Glyco_hydro_3_AS"/>
</dbReference>
<evidence type="ECO:0000256" key="5">
    <source>
        <dbReference type="ARBA" id="ARBA00022801"/>
    </source>
</evidence>
<dbReference type="FunFam" id="2.60.40.10:FF:000495">
    <property type="entry name" value="Periplasmic beta-glucosidase"/>
    <property type="match status" value="1"/>
</dbReference>
<name>A0A434AV03_9BACT</name>
<dbReference type="Gene3D" id="3.40.50.1700">
    <property type="entry name" value="Glycoside hydrolase family 3 C-terminal domain"/>
    <property type="match status" value="1"/>
</dbReference>
<dbReference type="InterPro" id="IPR026891">
    <property type="entry name" value="Fn3-like"/>
</dbReference>
<gene>
    <name evidence="9" type="ORF">DLK05_09335</name>
</gene>
<dbReference type="PRINTS" id="PR00133">
    <property type="entry name" value="GLHYDRLASE3"/>
</dbReference>
<keyword evidence="6 7" id="KW-0326">Glycosidase</keyword>
<evidence type="ECO:0000259" key="8">
    <source>
        <dbReference type="SMART" id="SM01217"/>
    </source>
</evidence>
<dbReference type="PANTHER" id="PTHR30620:SF16">
    <property type="entry name" value="LYSOSOMAL BETA GLUCOSIDASE"/>
    <property type="match status" value="1"/>
</dbReference>
<dbReference type="InterPro" id="IPR036962">
    <property type="entry name" value="Glyco_hydro_3_N_sf"/>
</dbReference>
<dbReference type="Gene3D" id="2.60.40.10">
    <property type="entry name" value="Immunoglobulins"/>
    <property type="match status" value="1"/>
</dbReference>
<dbReference type="EC" id="3.2.1.21" evidence="3"/>
<dbReference type="PANTHER" id="PTHR30620">
    <property type="entry name" value="PERIPLASMIC BETA-GLUCOSIDASE-RELATED"/>
    <property type="match status" value="1"/>
</dbReference>
<evidence type="ECO:0000313" key="9">
    <source>
        <dbReference type="EMBL" id="RUT78298.1"/>
    </source>
</evidence>
<evidence type="ECO:0000256" key="3">
    <source>
        <dbReference type="ARBA" id="ARBA00012744"/>
    </source>
</evidence>
<comment type="catalytic activity">
    <reaction evidence="1">
        <text>Hydrolysis of terminal, non-reducing beta-D-glucosyl residues with release of beta-D-glucose.</text>
        <dbReference type="EC" id="3.2.1.21"/>
    </reaction>
</comment>
<dbReference type="AlphaFoldDB" id="A0A434AV03"/>
<dbReference type="Pfam" id="PF14310">
    <property type="entry name" value="Fn3-like"/>
    <property type="match status" value="1"/>
</dbReference>
<evidence type="ECO:0000313" key="10">
    <source>
        <dbReference type="Proteomes" id="UP000282985"/>
    </source>
</evidence>
<feature type="domain" description="Fibronectin type III-like" evidence="8">
    <location>
        <begin position="619"/>
        <end position="688"/>
    </location>
</feature>
<dbReference type="InterPro" id="IPR002772">
    <property type="entry name" value="Glyco_hydro_3_C"/>
</dbReference>
<evidence type="ECO:0000256" key="4">
    <source>
        <dbReference type="ARBA" id="ARBA00022729"/>
    </source>
</evidence>
<dbReference type="GO" id="GO:0008422">
    <property type="term" value="F:beta-glucosidase activity"/>
    <property type="evidence" value="ECO:0007669"/>
    <property type="project" value="UniProtKB-EC"/>
</dbReference>
<dbReference type="Gene3D" id="3.20.20.300">
    <property type="entry name" value="Glycoside hydrolase, family 3, N-terminal domain"/>
    <property type="match status" value="1"/>
</dbReference>
<evidence type="ECO:0000256" key="6">
    <source>
        <dbReference type="ARBA" id="ARBA00023295"/>
    </source>
</evidence>
<dbReference type="InterPro" id="IPR001764">
    <property type="entry name" value="Glyco_hydro_3_N"/>
</dbReference>